<dbReference type="EMBL" id="CAUYUJ010007602">
    <property type="protein sequence ID" value="CAK0821321.1"/>
    <property type="molecule type" value="Genomic_DNA"/>
</dbReference>
<accession>A0ABN9RQL8</accession>
<feature type="compositionally biased region" description="Polar residues" evidence="1">
    <location>
        <begin position="1"/>
        <end position="12"/>
    </location>
</feature>
<reference evidence="2" key="1">
    <citation type="submission" date="2023-10" db="EMBL/GenBank/DDBJ databases">
        <authorList>
            <person name="Chen Y."/>
            <person name="Shah S."/>
            <person name="Dougan E. K."/>
            <person name="Thang M."/>
            <person name="Chan C."/>
        </authorList>
    </citation>
    <scope>NUCLEOTIDE SEQUENCE [LARGE SCALE GENOMIC DNA]</scope>
</reference>
<evidence type="ECO:0000256" key="1">
    <source>
        <dbReference type="SAM" id="MobiDB-lite"/>
    </source>
</evidence>
<dbReference type="Proteomes" id="UP001189429">
    <property type="component" value="Unassembled WGS sequence"/>
</dbReference>
<name>A0ABN9RQL8_9DINO</name>
<evidence type="ECO:0000313" key="2">
    <source>
        <dbReference type="EMBL" id="CAK0821321.1"/>
    </source>
</evidence>
<keyword evidence="3" id="KW-1185">Reference proteome</keyword>
<evidence type="ECO:0008006" key="4">
    <source>
        <dbReference type="Google" id="ProtNLM"/>
    </source>
</evidence>
<sequence>MAVVSTTLTSPISAGDTELPVESTEGFSVGDTVVIEGGNNSESVVIASVGSIVLASGVNSDYPSSSTVTLYVTTTASSTTTITFTSGSSTATATSFTATTASTTTTLTTTDSSSLSSSSSSSATSSGTASSGTTSTSASSTPTSATSRSTATVTTATTTTATPCGDFIPDGEDKWYDSLGESYDCDWYATDSDVYCGIFADETSHFGVTANEACCVCGGGVSHPTTVTNTSTTPCTDWQPGQ</sequence>
<comment type="caution">
    <text evidence="2">The sequence shown here is derived from an EMBL/GenBank/DDBJ whole genome shotgun (WGS) entry which is preliminary data.</text>
</comment>
<protein>
    <recommendedName>
        <fullName evidence="4">Cellulase</fullName>
    </recommendedName>
</protein>
<organism evidence="2 3">
    <name type="scientific">Prorocentrum cordatum</name>
    <dbReference type="NCBI Taxonomy" id="2364126"/>
    <lineage>
        <taxon>Eukaryota</taxon>
        <taxon>Sar</taxon>
        <taxon>Alveolata</taxon>
        <taxon>Dinophyceae</taxon>
        <taxon>Prorocentrales</taxon>
        <taxon>Prorocentraceae</taxon>
        <taxon>Prorocentrum</taxon>
    </lineage>
</organism>
<feature type="region of interest" description="Disordered" evidence="1">
    <location>
        <begin position="107"/>
        <end position="154"/>
    </location>
</feature>
<gene>
    <name evidence="2" type="ORF">PCOR1329_LOCUS22674</name>
</gene>
<proteinExistence type="predicted"/>
<evidence type="ECO:0000313" key="3">
    <source>
        <dbReference type="Proteomes" id="UP001189429"/>
    </source>
</evidence>
<feature type="region of interest" description="Disordered" evidence="1">
    <location>
        <begin position="1"/>
        <end position="20"/>
    </location>
</feature>